<sequence>MFFRFFQNFSRMPAVKRRRSTSHAKARRSRTRARKSSASRGLSRITKAPFPNSTVATLRYVDQATLSPPVDGMTINKKSWRSNSIYDPQFSMGGHQPYGHDQFELLYHHYEVLEAKIRVTFTCGDTDRDSASAQIVGIRSGGDMGVSAPIDENTMCEAPNVRFGVIPPGVGKLVLNHSFSQKEFYSPKHGGLTAAFGTNPAELAFFEIWSGSQVGNGNANVTALIEIEYKCRFFEPKDLNQS</sequence>
<feature type="compositionally biased region" description="Basic residues" evidence="1">
    <location>
        <begin position="14"/>
        <end position="37"/>
    </location>
</feature>
<protein>
    <recommendedName>
        <fullName evidence="3">Capsid protein</fullName>
    </recommendedName>
</protein>
<dbReference type="EMBL" id="JX904657">
    <property type="protein sequence ID" value="AGA18484.1"/>
    <property type="molecule type" value="Genomic_DNA"/>
</dbReference>
<feature type="region of interest" description="Disordered" evidence="1">
    <location>
        <begin position="14"/>
        <end position="45"/>
    </location>
</feature>
<reference evidence="2" key="1">
    <citation type="journal article" date="2013" name="ISME J.">
        <title>Previously unknown and highly divergent ssDNA viruses populate the oceans.</title>
        <authorList>
            <person name="Labonte J.M."/>
            <person name="Suttle C.A."/>
        </authorList>
    </citation>
    <scope>NUCLEOTIDE SEQUENCE</scope>
</reference>
<evidence type="ECO:0008006" key="3">
    <source>
        <dbReference type="Google" id="ProtNLM"/>
    </source>
</evidence>
<accession>S4TEM8</accession>
<proteinExistence type="predicted"/>
<evidence type="ECO:0000313" key="2">
    <source>
        <dbReference type="EMBL" id="AGA18484.1"/>
    </source>
</evidence>
<organism evidence="2">
    <name type="scientific">uncultured marine virus</name>
    <dbReference type="NCBI Taxonomy" id="186617"/>
    <lineage>
        <taxon>Viruses</taxon>
        <taxon>environmental samples</taxon>
    </lineage>
</organism>
<evidence type="ECO:0000256" key="1">
    <source>
        <dbReference type="SAM" id="MobiDB-lite"/>
    </source>
</evidence>
<name>S4TEM8_9VIRU</name>